<dbReference type="InterPro" id="IPR028098">
    <property type="entry name" value="Glyco_trans_4-like_N"/>
</dbReference>
<sequence length="378" mass="43341">MKKKLAILIYSLASGGAERQVSILLKELIDTFDITLVLMNDTVFYNIPENTKIIYLEKSSPCESGIKKLLKLPSLGWKYKKILQDNKIEISFSLMTRPNYINIFSKLFGSKVKTIISERSQFSLQYSYGNLQSYTNKKLVKLYNYADVIVTNSKGNAKDLDENFSITAKMKTIYNVVDIDKIDQLKNEDIELRKQKFTFITIGRLDSGKNHKLLINAIQNLDANLWIIGDGELRNDLQQHIDTLNLQTKVLLLGRQENPYKFLSKSDCFVFGSNHEGFPNVLLEALACRLPIISTDCKSGPREILAPDNNMDSCLMKDIECAQYGILTPVNNEQIMKKAMTLMLNDHNLLESYQKKAILRAKYFEVETMIRQYIEVLD</sequence>
<dbReference type="AlphaFoldDB" id="A0A7M1BAP4"/>
<proteinExistence type="predicted"/>
<dbReference type="PANTHER" id="PTHR12526">
    <property type="entry name" value="GLYCOSYLTRANSFERASE"/>
    <property type="match status" value="1"/>
</dbReference>
<dbReference type="Pfam" id="PF13439">
    <property type="entry name" value="Glyco_transf_4"/>
    <property type="match status" value="1"/>
</dbReference>
<name>A0A7M1BAP4_9BACT</name>
<organism evidence="3 4">
    <name type="scientific">Sulfurimonas paralvinellae</name>
    <dbReference type="NCBI Taxonomy" id="317658"/>
    <lineage>
        <taxon>Bacteria</taxon>
        <taxon>Pseudomonadati</taxon>
        <taxon>Campylobacterota</taxon>
        <taxon>Epsilonproteobacteria</taxon>
        <taxon>Campylobacterales</taxon>
        <taxon>Sulfurimonadaceae</taxon>
        <taxon>Sulfurimonas</taxon>
    </lineage>
</organism>
<feature type="domain" description="Glycosyltransferase subfamily 4-like N-terminal" evidence="2">
    <location>
        <begin position="15"/>
        <end position="180"/>
    </location>
</feature>
<protein>
    <submittedName>
        <fullName evidence="3">Glycosyltransferase</fullName>
    </submittedName>
</protein>
<reference evidence="3 4" key="1">
    <citation type="submission" date="2019-07" db="EMBL/GenBank/DDBJ databases">
        <title>Sulfurimonas paralvinellae sp. nov., a novel mesophilic, hydrogen- and sulfur-oxidizing chemolithoautotroph within the Epsilonproteo- bacteria isolated from a deep-sea hydrothermal vent polychaete nest, reclassification of Thiomicrospira denitrificans as Sulfurimonas denitrificans comb. nov. and emended description of the genus Sulfurimonas.</title>
        <authorList>
            <person name="Wang S."/>
            <person name="Jiang L."/>
            <person name="Shao Z."/>
        </authorList>
    </citation>
    <scope>NUCLEOTIDE SEQUENCE [LARGE SCALE GENOMIC DNA]</scope>
    <source>
        <strain evidence="3 4">GO25</strain>
    </source>
</reference>
<dbReference type="Proteomes" id="UP000593580">
    <property type="component" value="Chromosome"/>
</dbReference>
<dbReference type="PANTHER" id="PTHR12526:SF630">
    <property type="entry name" value="GLYCOSYLTRANSFERASE"/>
    <property type="match status" value="1"/>
</dbReference>
<dbReference type="CDD" id="cd03811">
    <property type="entry name" value="GT4_GT28_WabH-like"/>
    <property type="match status" value="1"/>
</dbReference>
<evidence type="ECO:0000313" key="4">
    <source>
        <dbReference type="Proteomes" id="UP000593580"/>
    </source>
</evidence>
<gene>
    <name evidence="3" type="ORF">FM071_05830</name>
</gene>
<dbReference type="KEGG" id="spal:FM071_05830"/>
<dbReference type="Pfam" id="PF00534">
    <property type="entry name" value="Glycos_transf_1"/>
    <property type="match status" value="1"/>
</dbReference>
<dbReference type="GO" id="GO:0016757">
    <property type="term" value="F:glycosyltransferase activity"/>
    <property type="evidence" value="ECO:0007669"/>
    <property type="project" value="InterPro"/>
</dbReference>
<accession>A0A7M1BAP4</accession>
<keyword evidence="3" id="KW-0808">Transferase</keyword>
<evidence type="ECO:0000313" key="3">
    <source>
        <dbReference type="EMBL" id="QOP45832.1"/>
    </source>
</evidence>
<dbReference type="RefSeq" id="WP_193109782.1">
    <property type="nucleotide sequence ID" value="NZ_CP041406.1"/>
</dbReference>
<dbReference type="Gene3D" id="3.40.50.2000">
    <property type="entry name" value="Glycogen Phosphorylase B"/>
    <property type="match status" value="2"/>
</dbReference>
<evidence type="ECO:0000259" key="1">
    <source>
        <dbReference type="Pfam" id="PF00534"/>
    </source>
</evidence>
<dbReference type="SUPFAM" id="SSF53756">
    <property type="entry name" value="UDP-Glycosyltransferase/glycogen phosphorylase"/>
    <property type="match status" value="1"/>
</dbReference>
<evidence type="ECO:0000259" key="2">
    <source>
        <dbReference type="Pfam" id="PF13439"/>
    </source>
</evidence>
<feature type="domain" description="Glycosyl transferase family 1" evidence="1">
    <location>
        <begin position="188"/>
        <end position="357"/>
    </location>
</feature>
<keyword evidence="4" id="KW-1185">Reference proteome</keyword>
<dbReference type="InterPro" id="IPR001296">
    <property type="entry name" value="Glyco_trans_1"/>
</dbReference>
<dbReference type="EMBL" id="CP041406">
    <property type="protein sequence ID" value="QOP45832.1"/>
    <property type="molecule type" value="Genomic_DNA"/>
</dbReference>